<organism evidence="12">
    <name type="scientific">Laccaria bicolor (strain S238N-H82 / ATCC MYA-4686)</name>
    <name type="common">Bicoloured deceiver</name>
    <name type="synonym">Laccaria laccata var. bicolor</name>
    <dbReference type="NCBI Taxonomy" id="486041"/>
    <lineage>
        <taxon>Eukaryota</taxon>
        <taxon>Fungi</taxon>
        <taxon>Dikarya</taxon>
        <taxon>Basidiomycota</taxon>
        <taxon>Agaricomycotina</taxon>
        <taxon>Agaricomycetes</taxon>
        <taxon>Agaricomycetidae</taxon>
        <taxon>Agaricales</taxon>
        <taxon>Agaricineae</taxon>
        <taxon>Hydnangiaceae</taxon>
        <taxon>Laccaria</taxon>
    </lineage>
</organism>
<accession>B0CS67</accession>
<dbReference type="KEGG" id="lbc:LACBIDRAFT_305892"/>
<dbReference type="GO" id="GO:0034702">
    <property type="term" value="C:monoatomic ion channel complex"/>
    <property type="evidence" value="ECO:0007669"/>
    <property type="project" value="UniProtKB-KW"/>
</dbReference>
<proteinExistence type="predicted"/>
<dbReference type="RefSeq" id="XP_001875353.1">
    <property type="nucleotide sequence ID" value="XM_001875318.1"/>
</dbReference>
<dbReference type="GeneID" id="6070945"/>
<protein>
    <submittedName>
        <fullName evidence="11">Predicted protein</fullName>
    </submittedName>
</protein>
<keyword evidence="6" id="KW-1133">Transmembrane helix</keyword>
<name>B0CS67_LACBS</name>
<evidence type="ECO:0000313" key="11">
    <source>
        <dbReference type="EMBL" id="EDR14794.1"/>
    </source>
</evidence>
<dbReference type="GO" id="GO:0005886">
    <property type="term" value="C:plasma membrane"/>
    <property type="evidence" value="ECO:0007669"/>
    <property type="project" value="UniProtKB-SubCell"/>
</dbReference>
<keyword evidence="4" id="KW-0812">Transmembrane</keyword>
<dbReference type="PANTHER" id="PTHR46480:SF1">
    <property type="entry name" value="VOLTAGE-GATED HYDROGEN CHANNEL 1"/>
    <property type="match status" value="1"/>
</dbReference>
<evidence type="ECO:0000256" key="1">
    <source>
        <dbReference type="ARBA" id="ARBA00004651"/>
    </source>
</evidence>
<dbReference type="Gene3D" id="1.20.120.350">
    <property type="entry name" value="Voltage-gated potassium channels. Chain C"/>
    <property type="match status" value="1"/>
</dbReference>
<dbReference type="InterPro" id="IPR031846">
    <property type="entry name" value="Hvcn1"/>
</dbReference>
<evidence type="ECO:0000256" key="8">
    <source>
        <dbReference type="ARBA" id="ARBA00023136"/>
    </source>
</evidence>
<evidence type="ECO:0000256" key="4">
    <source>
        <dbReference type="ARBA" id="ARBA00022692"/>
    </source>
</evidence>
<dbReference type="GO" id="GO:0030171">
    <property type="term" value="F:voltage-gated proton channel activity"/>
    <property type="evidence" value="ECO:0007669"/>
    <property type="project" value="InterPro"/>
</dbReference>
<evidence type="ECO:0000256" key="10">
    <source>
        <dbReference type="SAM" id="MobiDB-lite"/>
    </source>
</evidence>
<keyword evidence="9" id="KW-0407">Ion channel</keyword>
<keyword evidence="12" id="KW-1185">Reference proteome</keyword>
<dbReference type="HOGENOM" id="CLU_076372_1_1_1"/>
<evidence type="ECO:0000256" key="6">
    <source>
        <dbReference type="ARBA" id="ARBA00022989"/>
    </source>
</evidence>
<feature type="region of interest" description="Disordered" evidence="10">
    <location>
        <begin position="192"/>
        <end position="217"/>
    </location>
</feature>
<dbReference type="AlphaFoldDB" id="B0CS67"/>
<dbReference type="InParanoid" id="B0CS67"/>
<feature type="compositionally biased region" description="Basic and acidic residues" evidence="10">
    <location>
        <begin position="192"/>
        <end position="201"/>
    </location>
</feature>
<evidence type="ECO:0000256" key="9">
    <source>
        <dbReference type="ARBA" id="ARBA00023303"/>
    </source>
</evidence>
<sequence>MSSEHHPLLPTSHAEQHPSKYHHYRDKTAELLESPRLHKLVIALIATDAVCVLIDLGYTVLSTDCTPVGGEAPEWLEVLAHISLLITTLFLIEIPLNLWAFGRQHMNPFGPVPHAALHAFDTFVILTTFILEVVLRGSERELAGLLVILRLWRLVKLVGGVAIGAGELEEENARILAGTRNERDHLKAELEASRQENEKLRKQLGLPNTGVQDIPDR</sequence>
<dbReference type="EMBL" id="DS547092">
    <property type="protein sequence ID" value="EDR14794.1"/>
    <property type="molecule type" value="Genomic_DNA"/>
</dbReference>
<comment type="subcellular location">
    <subcellularLocation>
        <location evidence="1">Cell membrane</location>
        <topology evidence="1">Multi-pass membrane protein</topology>
    </subcellularLocation>
</comment>
<keyword evidence="2" id="KW-0813">Transport</keyword>
<evidence type="ECO:0000256" key="5">
    <source>
        <dbReference type="ARBA" id="ARBA00022882"/>
    </source>
</evidence>
<dbReference type="Proteomes" id="UP000001194">
    <property type="component" value="Unassembled WGS sequence"/>
</dbReference>
<evidence type="ECO:0000256" key="3">
    <source>
        <dbReference type="ARBA" id="ARBA00022475"/>
    </source>
</evidence>
<keyword evidence="5" id="KW-0851">Voltage-gated channel</keyword>
<evidence type="ECO:0000313" key="12">
    <source>
        <dbReference type="Proteomes" id="UP000001194"/>
    </source>
</evidence>
<evidence type="ECO:0000256" key="2">
    <source>
        <dbReference type="ARBA" id="ARBA00022448"/>
    </source>
</evidence>
<dbReference type="PANTHER" id="PTHR46480">
    <property type="entry name" value="F20B24.22"/>
    <property type="match status" value="1"/>
</dbReference>
<dbReference type="InterPro" id="IPR027359">
    <property type="entry name" value="Volt_channel_dom_sf"/>
</dbReference>
<feature type="region of interest" description="Disordered" evidence="10">
    <location>
        <begin position="1"/>
        <end position="20"/>
    </location>
</feature>
<keyword evidence="7" id="KW-0406">Ion transport</keyword>
<keyword evidence="3" id="KW-1003">Cell membrane</keyword>
<dbReference type="OrthoDB" id="427456at2759"/>
<keyword evidence="8" id="KW-0472">Membrane</keyword>
<gene>
    <name evidence="11" type="ORF">LACBIDRAFT_305892</name>
</gene>
<evidence type="ECO:0000256" key="7">
    <source>
        <dbReference type="ARBA" id="ARBA00023065"/>
    </source>
</evidence>
<reference evidence="11 12" key="1">
    <citation type="journal article" date="2008" name="Nature">
        <title>The genome of Laccaria bicolor provides insights into mycorrhizal symbiosis.</title>
        <authorList>
            <person name="Martin F."/>
            <person name="Aerts A."/>
            <person name="Ahren D."/>
            <person name="Brun A."/>
            <person name="Danchin E.G.J."/>
            <person name="Duchaussoy F."/>
            <person name="Gibon J."/>
            <person name="Kohler A."/>
            <person name="Lindquist E."/>
            <person name="Pereda V."/>
            <person name="Salamov A."/>
            <person name="Shapiro H.J."/>
            <person name="Wuyts J."/>
            <person name="Blaudez D."/>
            <person name="Buee M."/>
            <person name="Brokstein P."/>
            <person name="Canbaeck B."/>
            <person name="Cohen D."/>
            <person name="Courty P.E."/>
            <person name="Coutinho P.M."/>
            <person name="Delaruelle C."/>
            <person name="Detter J.C."/>
            <person name="Deveau A."/>
            <person name="DiFazio S."/>
            <person name="Duplessis S."/>
            <person name="Fraissinet-Tachet L."/>
            <person name="Lucic E."/>
            <person name="Frey-Klett P."/>
            <person name="Fourrey C."/>
            <person name="Feussner I."/>
            <person name="Gay G."/>
            <person name="Grimwood J."/>
            <person name="Hoegger P.J."/>
            <person name="Jain P."/>
            <person name="Kilaru S."/>
            <person name="Labbe J."/>
            <person name="Lin Y.C."/>
            <person name="Legue V."/>
            <person name="Le Tacon F."/>
            <person name="Marmeisse R."/>
            <person name="Melayah D."/>
            <person name="Montanini B."/>
            <person name="Muratet M."/>
            <person name="Nehls U."/>
            <person name="Niculita-Hirzel H."/>
            <person name="Oudot-Le Secq M.P."/>
            <person name="Peter M."/>
            <person name="Quesneville H."/>
            <person name="Rajashekar B."/>
            <person name="Reich M."/>
            <person name="Rouhier N."/>
            <person name="Schmutz J."/>
            <person name="Yin T."/>
            <person name="Chalot M."/>
            <person name="Henrissat B."/>
            <person name="Kuees U."/>
            <person name="Lucas S."/>
            <person name="Van de Peer Y."/>
            <person name="Podila G.K."/>
            <person name="Polle A."/>
            <person name="Pukkila P.J."/>
            <person name="Richardson P.M."/>
            <person name="Rouze P."/>
            <person name="Sanders I.R."/>
            <person name="Stajich J.E."/>
            <person name="Tunlid A."/>
            <person name="Tuskan G."/>
            <person name="Grigoriev I.V."/>
        </authorList>
    </citation>
    <scope>NUCLEOTIDE SEQUENCE [LARGE SCALE GENOMIC DNA]</scope>
    <source>
        <strain evidence="12">S238N-H82 / ATCC MYA-4686</strain>
    </source>
</reference>